<proteinExistence type="predicted"/>
<sequence>MTSRRRLRSWLLWLRRLFARLLPCSLRGRELAANGGLREGSNTGNTGKNSAAAPPLPQPPRNYGDWRHLLEDADRCPADLAQALRHGDIPAGATPQIFDLIRRFCERVINREGRRLSQALEEISVTDADGIIMLCRRYSNSCERLLFVTDVPGMPEHEGGQLVTQIRDHVAGVLHSVATGIGNGGDGGASPEADDTAYVIRRLERRWMRT</sequence>
<evidence type="ECO:0000313" key="4">
    <source>
        <dbReference type="Proteomes" id="UP000288607"/>
    </source>
</evidence>
<organism evidence="3 4">
    <name type="scientific">Bifidobacterium callimiconis</name>
    <dbReference type="NCBI Taxonomy" id="2306973"/>
    <lineage>
        <taxon>Bacteria</taxon>
        <taxon>Bacillati</taxon>
        <taxon>Actinomycetota</taxon>
        <taxon>Actinomycetes</taxon>
        <taxon>Bifidobacteriales</taxon>
        <taxon>Bifidobacteriaceae</taxon>
        <taxon>Bifidobacterium</taxon>
    </lineage>
</organism>
<dbReference type="OrthoDB" id="9982425at2"/>
<keyword evidence="2" id="KW-0732">Signal</keyword>
<evidence type="ECO:0000256" key="1">
    <source>
        <dbReference type="SAM" id="MobiDB-lite"/>
    </source>
</evidence>
<dbReference type="RefSeq" id="WP_126030440.1">
    <property type="nucleotide sequence ID" value="NZ_QXGJ01000008.1"/>
</dbReference>
<feature type="signal peptide" evidence="2">
    <location>
        <begin position="1"/>
        <end position="19"/>
    </location>
</feature>
<reference evidence="3 4" key="1">
    <citation type="submission" date="2018-09" db="EMBL/GenBank/DDBJ databases">
        <title>Characterization of the phylogenetic diversity of five novel species belonging to the genus Bifidobacterium.</title>
        <authorList>
            <person name="Lugli G.A."/>
            <person name="Duranti S."/>
            <person name="Milani C."/>
        </authorList>
    </citation>
    <scope>NUCLEOTIDE SEQUENCE [LARGE SCALE GENOMIC DNA]</scope>
    <source>
        <strain evidence="3 4">2028B</strain>
    </source>
</reference>
<dbReference type="AlphaFoldDB" id="A0A430FBW8"/>
<gene>
    <name evidence="3" type="ORF">D2E23_1624</name>
</gene>
<name>A0A430FBW8_9BIFI</name>
<dbReference type="EMBL" id="QXGJ01000008">
    <property type="protein sequence ID" value="RSX50301.1"/>
    <property type="molecule type" value="Genomic_DNA"/>
</dbReference>
<protein>
    <submittedName>
        <fullName evidence="3">Uncharacterized protein</fullName>
    </submittedName>
</protein>
<evidence type="ECO:0000256" key="2">
    <source>
        <dbReference type="SAM" id="SignalP"/>
    </source>
</evidence>
<feature type="region of interest" description="Disordered" evidence="1">
    <location>
        <begin position="35"/>
        <end position="58"/>
    </location>
</feature>
<accession>A0A430FBW8</accession>
<feature type="chain" id="PRO_5039693865" evidence="2">
    <location>
        <begin position="20"/>
        <end position="210"/>
    </location>
</feature>
<feature type="compositionally biased region" description="Polar residues" evidence="1">
    <location>
        <begin position="40"/>
        <end position="49"/>
    </location>
</feature>
<dbReference type="Proteomes" id="UP000288607">
    <property type="component" value="Unassembled WGS sequence"/>
</dbReference>
<comment type="caution">
    <text evidence="3">The sequence shown here is derived from an EMBL/GenBank/DDBJ whole genome shotgun (WGS) entry which is preliminary data.</text>
</comment>
<evidence type="ECO:0000313" key="3">
    <source>
        <dbReference type="EMBL" id="RSX50301.1"/>
    </source>
</evidence>
<keyword evidence="4" id="KW-1185">Reference proteome</keyword>